<evidence type="ECO:0000256" key="3">
    <source>
        <dbReference type="PROSITE-ProRule" id="PRU00708"/>
    </source>
</evidence>
<dbReference type="Pfam" id="PF12854">
    <property type="entry name" value="PPR_1"/>
    <property type="match status" value="1"/>
</dbReference>
<dbReference type="PANTHER" id="PTHR47941">
    <property type="entry name" value="PENTATRICOPEPTIDE REPEAT-CONTAINING PROTEIN 3, MITOCHONDRIAL"/>
    <property type="match status" value="1"/>
</dbReference>
<sequence length="156" mass="17720">MVIYITIINGVCKDKLVSEACDLYCVMAVKEISADVVTYNSLIYGLCIVEGKVKEAKNTLALMLKAHLKPDVVTYNNGRLFFNEVKNAKQVFKAMAQRGDKRVDEAILFKEMHQKNMVLDTVTYNSLVDGLCKSGRIPYVWNLIDEMQRSTNKCNR</sequence>
<dbReference type="InterPro" id="IPR002885">
    <property type="entry name" value="PPR_rpt"/>
</dbReference>
<accession>A0A445JFE3</accession>
<reference evidence="4 5" key="1">
    <citation type="submission" date="2018-09" db="EMBL/GenBank/DDBJ databases">
        <title>A high-quality reference genome of wild soybean provides a powerful tool to mine soybean genomes.</title>
        <authorList>
            <person name="Xie M."/>
            <person name="Chung C.Y.L."/>
            <person name="Li M.-W."/>
            <person name="Wong F.-L."/>
            <person name="Chan T.-F."/>
            <person name="Lam H.-M."/>
        </authorList>
    </citation>
    <scope>NUCLEOTIDE SEQUENCE [LARGE SCALE GENOMIC DNA]</scope>
    <source>
        <strain evidence="5">cv. W05</strain>
        <tissue evidence="4">Hypocotyl of etiolated seedlings</tissue>
    </source>
</reference>
<evidence type="ECO:0000256" key="1">
    <source>
        <dbReference type="ARBA" id="ARBA00007626"/>
    </source>
</evidence>
<dbReference type="EMBL" id="QZWG01000008">
    <property type="protein sequence ID" value="RZB97151.1"/>
    <property type="molecule type" value="Genomic_DNA"/>
</dbReference>
<keyword evidence="2" id="KW-0677">Repeat</keyword>
<feature type="repeat" description="PPR" evidence="3">
    <location>
        <begin position="35"/>
        <end position="70"/>
    </location>
</feature>
<dbReference type="InterPro" id="IPR011990">
    <property type="entry name" value="TPR-like_helical_dom_sf"/>
</dbReference>
<evidence type="ECO:0000313" key="4">
    <source>
        <dbReference type="EMBL" id="RZB97151.1"/>
    </source>
</evidence>
<dbReference type="Proteomes" id="UP000289340">
    <property type="component" value="Chromosome 8"/>
</dbReference>
<keyword evidence="5" id="KW-1185">Reference proteome</keyword>
<comment type="caution">
    <text evidence="4">The sequence shown here is derived from an EMBL/GenBank/DDBJ whole genome shotgun (WGS) entry which is preliminary data.</text>
</comment>
<gene>
    <name evidence="4" type="ORF">D0Y65_020705</name>
</gene>
<name>A0A445JFE3_GLYSO</name>
<dbReference type="Pfam" id="PF13041">
    <property type="entry name" value="PPR_2"/>
    <property type="match status" value="1"/>
</dbReference>
<dbReference type="SMR" id="A0A445JFE3"/>
<organism evidence="4 5">
    <name type="scientific">Glycine soja</name>
    <name type="common">Wild soybean</name>
    <dbReference type="NCBI Taxonomy" id="3848"/>
    <lineage>
        <taxon>Eukaryota</taxon>
        <taxon>Viridiplantae</taxon>
        <taxon>Streptophyta</taxon>
        <taxon>Embryophyta</taxon>
        <taxon>Tracheophyta</taxon>
        <taxon>Spermatophyta</taxon>
        <taxon>Magnoliopsida</taxon>
        <taxon>eudicotyledons</taxon>
        <taxon>Gunneridae</taxon>
        <taxon>Pentapetalae</taxon>
        <taxon>rosids</taxon>
        <taxon>fabids</taxon>
        <taxon>Fabales</taxon>
        <taxon>Fabaceae</taxon>
        <taxon>Papilionoideae</taxon>
        <taxon>50 kb inversion clade</taxon>
        <taxon>NPAAA clade</taxon>
        <taxon>indigoferoid/millettioid clade</taxon>
        <taxon>Phaseoleae</taxon>
        <taxon>Glycine</taxon>
        <taxon>Glycine subgen. Soja</taxon>
    </lineage>
</organism>
<proteinExistence type="inferred from homology"/>
<feature type="repeat" description="PPR" evidence="3">
    <location>
        <begin position="120"/>
        <end position="150"/>
    </location>
</feature>
<dbReference type="PROSITE" id="PS51375">
    <property type="entry name" value="PPR"/>
    <property type="match status" value="2"/>
</dbReference>
<dbReference type="AlphaFoldDB" id="A0A445JFE3"/>
<evidence type="ECO:0000313" key="5">
    <source>
        <dbReference type="Proteomes" id="UP000289340"/>
    </source>
</evidence>
<dbReference type="Gene3D" id="1.25.40.10">
    <property type="entry name" value="Tetratricopeptide repeat domain"/>
    <property type="match status" value="2"/>
</dbReference>
<comment type="similarity">
    <text evidence="1">Belongs to the PPR family. P subfamily.</text>
</comment>
<evidence type="ECO:0000256" key="2">
    <source>
        <dbReference type="ARBA" id="ARBA00022737"/>
    </source>
</evidence>
<protein>
    <submittedName>
        <fullName evidence="4">Pentatricopeptide repeat-containing protein</fullName>
    </submittedName>
</protein>
<dbReference type="NCBIfam" id="TIGR00756">
    <property type="entry name" value="PPR"/>
    <property type="match status" value="3"/>
</dbReference>